<sequence length="85" mass="9790">MSTNYDNMKIRIHLAHRFHFFVHLSGQIFLTVEYNYHAHLKTTHVASSLMSWYSLPASSGAGKRSIQRILTSLRILGDLSRKEDS</sequence>
<dbReference type="Proteomes" id="UP000054632">
    <property type="component" value="Unassembled WGS sequence"/>
</dbReference>
<proteinExistence type="predicted"/>
<evidence type="ECO:0000313" key="1">
    <source>
        <dbReference type="EMBL" id="KRY66749.1"/>
    </source>
</evidence>
<gene>
    <name evidence="1" type="ORF">T4A_3035</name>
</gene>
<dbReference type="EMBL" id="JYDR01000158">
    <property type="protein sequence ID" value="KRY66749.1"/>
    <property type="molecule type" value="Genomic_DNA"/>
</dbReference>
<reference evidence="1 2" key="1">
    <citation type="submission" date="2015-01" db="EMBL/GenBank/DDBJ databases">
        <title>Evolution of Trichinella species and genotypes.</title>
        <authorList>
            <person name="Korhonen P.K."/>
            <person name="Edoardo P."/>
            <person name="Giuseppe L.R."/>
            <person name="Gasser R.B."/>
        </authorList>
    </citation>
    <scope>NUCLEOTIDE SEQUENCE [LARGE SCALE GENOMIC DNA]</scope>
    <source>
        <strain evidence="1">ISS13</strain>
    </source>
</reference>
<dbReference type="AlphaFoldDB" id="A0A0V1DYV1"/>
<comment type="caution">
    <text evidence="1">The sequence shown here is derived from an EMBL/GenBank/DDBJ whole genome shotgun (WGS) entry which is preliminary data.</text>
</comment>
<name>A0A0V1DYV1_TRIPS</name>
<evidence type="ECO:0000313" key="2">
    <source>
        <dbReference type="Proteomes" id="UP000054632"/>
    </source>
</evidence>
<organism evidence="1 2">
    <name type="scientific">Trichinella pseudospiralis</name>
    <name type="common">Parasitic roundworm</name>
    <dbReference type="NCBI Taxonomy" id="6337"/>
    <lineage>
        <taxon>Eukaryota</taxon>
        <taxon>Metazoa</taxon>
        <taxon>Ecdysozoa</taxon>
        <taxon>Nematoda</taxon>
        <taxon>Enoplea</taxon>
        <taxon>Dorylaimia</taxon>
        <taxon>Trichinellida</taxon>
        <taxon>Trichinellidae</taxon>
        <taxon>Trichinella</taxon>
    </lineage>
</organism>
<accession>A0A0V1DYV1</accession>
<protein>
    <submittedName>
        <fullName evidence="1">Uncharacterized protein</fullName>
    </submittedName>
</protein>